<keyword evidence="4" id="KW-1185">Reference proteome</keyword>
<comment type="caution">
    <text evidence="3">The sequence shown here is derived from an EMBL/GenBank/DDBJ whole genome shotgun (WGS) entry which is preliminary data.</text>
</comment>
<dbReference type="GO" id="GO:0030687">
    <property type="term" value="C:preribosome, large subunit precursor"/>
    <property type="evidence" value="ECO:0007669"/>
    <property type="project" value="TreeGrafter"/>
</dbReference>
<proteinExistence type="inferred from homology"/>
<accession>A0A8H7R0F9</accession>
<evidence type="ECO:0000256" key="2">
    <source>
        <dbReference type="SAM" id="MobiDB-lite"/>
    </source>
</evidence>
<evidence type="ECO:0000313" key="4">
    <source>
        <dbReference type="Proteomes" id="UP000603453"/>
    </source>
</evidence>
<dbReference type="PANTHER" id="PTHR13245">
    <property type="entry name" value="RRP15-LIKE PROTEIN"/>
    <property type="match status" value="1"/>
</dbReference>
<comment type="similarity">
    <text evidence="1">Belongs to the RRP15 family.</text>
</comment>
<reference evidence="3" key="1">
    <citation type="submission" date="2020-12" db="EMBL/GenBank/DDBJ databases">
        <title>Metabolic potential, ecology and presence of endohyphal bacteria is reflected in genomic diversity of Mucoromycotina.</title>
        <authorList>
            <person name="Muszewska A."/>
            <person name="Okrasinska A."/>
            <person name="Steczkiewicz K."/>
            <person name="Drgas O."/>
            <person name="Orlowska M."/>
            <person name="Perlinska-Lenart U."/>
            <person name="Aleksandrzak-Piekarczyk T."/>
            <person name="Szatraj K."/>
            <person name="Zielenkiewicz U."/>
            <person name="Pilsyk S."/>
            <person name="Malc E."/>
            <person name="Mieczkowski P."/>
            <person name="Kruszewska J.S."/>
            <person name="Biernat P."/>
            <person name="Pawlowska J."/>
        </authorList>
    </citation>
    <scope>NUCLEOTIDE SEQUENCE</scope>
    <source>
        <strain evidence="3">WA0000017839</strain>
    </source>
</reference>
<dbReference type="EMBL" id="JAEPRD010000063">
    <property type="protein sequence ID" value="KAG2202199.1"/>
    <property type="molecule type" value="Genomic_DNA"/>
</dbReference>
<dbReference type="AlphaFoldDB" id="A0A8H7R0F9"/>
<name>A0A8H7R0F9_9FUNG</name>
<dbReference type="OrthoDB" id="20949at2759"/>
<sequence length="239" mass="27045">MAAKKQVQKKVVNKKVVTKKVTTTKKPDEKVEQVVEEVVEEIAEPIEETVEETIESAESDKDEDMDDNEDADVESEDDDDEDDDDEFDMDVDEGVKQPKKFSSEAFSDAMTKILGSTLTGSDRRQPILARSKGLERKLEDEKLDYKARKIMSAEKKALKEKGRVIPDFTTFEYEKRLRKVATRGVVKLFNAIRTQQKVTEVAVQNASETRKTLASIEKAKNVSTMSKSSFLDLLKTGQK</sequence>
<dbReference type="Pfam" id="PF07890">
    <property type="entry name" value="Rrp15p"/>
    <property type="match status" value="1"/>
</dbReference>
<organism evidence="3 4">
    <name type="scientific">Mucor saturninus</name>
    <dbReference type="NCBI Taxonomy" id="64648"/>
    <lineage>
        <taxon>Eukaryota</taxon>
        <taxon>Fungi</taxon>
        <taxon>Fungi incertae sedis</taxon>
        <taxon>Mucoromycota</taxon>
        <taxon>Mucoromycotina</taxon>
        <taxon>Mucoromycetes</taxon>
        <taxon>Mucorales</taxon>
        <taxon>Mucorineae</taxon>
        <taxon>Mucoraceae</taxon>
        <taxon>Mucor</taxon>
    </lineage>
</organism>
<dbReference type="InterPro" id="IPR012459">
    <property type="entry name" value="Rrp15"/>
</dbReference>
<evidence type="ECO:0000256" key="1">
    <source>
        <dbReference type="ARBA" id="ARBA00007462"/>
    </source>
</evidence>
<feature type="region of interest" description="Disordered" evidence="2">
    <location>
        <begin position="42"/>
        <end position="102"/>
    </location>
</feature>
<evidence type="ECO:0008006" key="5">
    <source>
        <dbReference type="Google" id="ProtNLM"/>
    </source>
</evidence>
<evidence type="ECO:0000313" key="3">
    <source>
        <dbReference type="EMBL" id="KAG2202199.1"/>
    </source>
</evidence>
<gene>
    <name evidence="3" type="ORF">INT47_002118</name>
</gene>
<feature type="compositionally biased region" description="Acidic residues" evidence="2">
    <location>
        <begin position="42"/>
        <end position="92"/>
    </location>
</feature>
<dbReference type="PANTHER" id="PTHR13245:SF14">
    <property type="entry name" value="RRP15-LIKE PROTEIN"/>
    <property type="match status" value="1"/>
</dbReference>
<dbReference type="GO" id="GO:0000460">
    <property type="term" value="P:maturation of 5.8S rRNA"/>
    <property type="evidence" value="ECO:0007669"/>
    <property type="project" value="TreeGrafter"/>
</dbReference>
<dbReference type="Proteomes" id="UP000603453">
    <property type="component" value="Unassembled WGS sequence"/>
</dbReference>
<protein>
    <recommendedName>
        <fullName evidence="5">Rrp15p-domain-containing protein</fullName>
    </recommendedName>
</protein>
<dbReference type="GO" id="GO:0000470">
    <property type="term" value="P:maturation of LSU-rRNA"/>
    <property type="evidence" value="ECO:0007669"/>
    <property type="project" value="TreeGrafter"/>
</dbReference>